<dbReference type="EMBL" id="JABSTR010000003">
    <property type="protein sequence ID" value="KAH9365061.1"/>
    <property type="molecule type" value="Genomic_DNA"/>
</dbReference>
<organism evidence="1 2">
    <name type="scientific">Haemaphysalis longicornis</name>
    <name type="common">Bush tick</name>
    <dbReference type="NCBI Taxonomy" id="44386"/>
    <lineage>
        <taxon>Eukaryota</taxon>
        <taxon>Metazoa</taxon>
        <taxon>Ecdysozoa</taxon>
        <taxon>Arthropoda</taxon>
        <taxon>Chelicerata</taxon>
        <taxon>Arachnida</taxon>
        <taxon>Acari</taxon>
        <taxon>Parasitiformes</taxon>
        <taxon>Ixodida</taxon>
        <taxon>Ixodoidea</taxon>
        <taxon>Ixodidae</taxon>
        <taxon>Haemaphysalinae</taxon>
        <taxon>Haemaphysalis</taxon>
    </lineage>
</organism>
<reference evidence="1 2" key="1">
    <citation type="journal article" date="2020" name="Cell">
        <title>Large-Scale Comparative Analyses of Tick Genomes Elucidate Their Genetic Diversity and Vector Capacities.</title>
        <authorList>
            <consortium name="Tick Genome and Microbiome Consortium (TIGMIC)"/>
            <person name="Jia N."/>
            <person name="Wang J."/>
            <person name="Shi W."/>
            <person name="Du L."/>
            <person name="Sun Y."/>
            <person name="Zhan W."/>
            <person name="Jiang J.F."/>
            <person name="Wang Q."/>
            <person name="Zhang B."/>
            <person name="Ji P."/>
            <person name="Bell-Sakyi L."/>
            <person name="Cui X.M."/>
            <person name="Yuan T.T."/>
            <person name="Jiang B.G."/>
            <person name="Yang W.F."/>
            <person name="Lam T.T."/>
            <person name="Chang Q.C."/>
            <person name="Ding S.J."/>
            <person name="Wang X.J."/>
            <person name="Zhu J.G."/>
            <person name="Ruan X.D."/>
            <person name="Zhao L."/>
            <person name="Wei J.T."/>
            <person name="Ye R.Z."/>
            <person name="Que T.C."/>
            <person name="Du C.H."/>
            <person name="Zhou Y.H."/>
            <person name="Cheng J.X."/>
            <person name="Dai P.F."/>
            <person name="Guo W.B."/>
            <person name="Han X.H."/>
            <person name="Huang E.J."/>
            <person name="Li L.F."/>
            <person name="Wei W."/>
            <person name="Gao Y.C."/>
            <person name="Liu J.Z."/>
            <person name="Shao H.Z."/>
            <person name="Wang X."/>
            <person name="Wang C.C."/>
            <person name="Yang T.C."/>
            <person name="Huo Q.B."/>
            <person name="Li W."/>
            <person name="Chen H.Y."/>
            <person name="Chen S.E."/>
            <person name="Zhou L.G."/>
            <person name="Ni X.B."/>
            <person name="Tian J.H."/>
            <person name="Sheng Y."/>
            <person name="Liu T."/>
            <person name="Pan Y.S."/>
            <person name="Xia L.Y."/>
            <person name="Li J."/>
            <person name="Zhao F."/>
            <person name="Cao W.C."/>
        </authorList>
    </citation>
    <scope>NUCLEOTIDE SEQUENCE [LARGE SCALE GENOMIC DNA]</scope>
    <source>
        <strain evidence="1">HaeL-2018</strain>
    </source>
</reference>
<name>A0A9J6FPR8_HAELO</name>
<dbReference type="OrthoDB" id="5987257at2759"/>
<comment type="caution">
    <text evidence="1">The sequence shown here is derived from an EMBL/GenBank/DDBJ whole genome shotgun (WGS) entry which is preliminary data.</text>
</comment>
<dbReference type="PANTHER" id="PTHR31751:SF42">
    <property type="entry name" value="PROTEIN CBG10204"/>
    <property type="match status" value="1"/>
</dbReference>
<proteinExistence type="predicted"/>
<evidence type="ECO:0000313" key="2">
    <source>
        <dbReference type="Proteomes" id="UP000821853"/>
    </source>
</evidence>
<dbReference type="OMA" id="PKSTHYS"/>
<protein>
    <submittedName>
        <fullName evidence="1">Uncharacterized protein</fullName>
    </submittedName>
</protein>
<dbReference type="VEuPathDB" id="VectorBase:HLOH_053347"/>
<dbReference type="Proteomes" id="UP000821853">
    <property type="component" value="Unassembled WGS sequence"/>
</dbReference>
<sequence length="154" mass="17124">MRTTYLLRDIRQLSPKVQTFSIESFHSVLNGFATKSVAFTYEGMKARTLIAVLHFNENTKRPQAVTAEGEGKLHVKTPKGRGATVATEVKTDPTFGYVCELQSGVLERCEALPSFKEALAQVEPPMPPSFAPSAEERLPTKLIAAQQRIRFQKD</sequence>
<keyword evidence="2" id="KW-1185">Reference proteome</keyword>
<dbReference type="AlphaFoldDB" id="A0A9J6FPR8"/>
<evidence type="ECO:0000313" key="1">
    <source>
        <dbReference type="EMBL" id="KAH9365061.1"/>
    </source>
</evidence>
<dbReference type="PANTHER" id="PTHR31751">
    <property type="entry name" value="SI:CH211-108C17.2-RELATED-RELATED"/>
    <property type="match status" value="1"/>
</dbReference>
<accession>A0A9J6FPR8</accession>
<gene>
    <name evidence="1" type="ORF">HPB48_017837</name>
</gene>